<sequence length="341" mass="38587">MFSHMIIYFRYSFCFIVTSLSPGISGLAGRMISPQIEMNGTSKPKRKNFIWSLKPEWITGLLQIMIEYVNANMRSAQGFKDSVYQGAAQKMKEKFGIEVTREQCKNQIRHQRSVWIHIQELKRKSGVSWDETRKMIVMGQEEYASHIQAFPRDAAYLNIAIANYVELEIVCGLGYATREWAKSGNSQTPLGTQQIHVGDDEPSQFMDIGADGSMPTEWSDMQVMEDSTATTKKPLPLSGKGGGIKRKSKTFAIDQDIRECICLMADSVNEVANAIKSSTCPQQIRNMYTELMFELTNIPGFSEEEVDTIYDNLSKNPTLIPSFLSKPADSKARWMRKALQN</sequence>
<dbReference type="EMBL" id="JANQDX010000006">
    <property type="protein sequence ID" value="KAL0923349.1"/>
    <property type="molecule type" value="Genomic_DNA"/>
</dbReference>
<dbReference type="InterPro" id="IPR024752">
    <property type="entry name" value="Myb/SANT-like_dom"/>
</dbReference>
<feature type="domain" description="Myb/SANT-like" evidence="1">
    <location>
        <begin position="59"/>
        <end position="141"/>
    </location>
</feature>
<organism evidence="2 3">
    <name type="scientific">Dendrobium thyrsiflorum</name>
    <name type="common">Pinecone-like raceme dendrobium</name>
    <name type="synonym">Orchid</name>
    <dbReference type="NCBI Taxonomy" id="117978"/>
    <lineage>
        <taxon>Eukaryota</taxon>
        <taxon>Viridiplantae</taxon>
        <taxon>Streptophyta</taxon>
        <taxon>Embryophyta</taxon>
        <taxon>Tracheophyta</taxon>
        <taxon>Spermatophyta</taxon>
        <taxon>Magnoliopsida</taxon>
        <taxon>Liliopsida</taxon>
        <taxon>Asparagales</taxon>
        <taxon>Orchidaceae</taxon>
        <taxon>Epidendroideae</taxon>
        <taxon>Malaxideae</taxon>
        <taxon>Dendrobiinae</taxon>
        <taxon>Dendrobium</taxon>
    </lineage>
</organism>
<reference evidence="2 3" key="1">
    <citation type="journal article" date="2024" name="Plant Biotechnol. J.">
        <title>Dendrobium thyrsiflorum genome and its molecular insights into genes involved in important horticultural traits.</title>
        <authorList>
            <person name="Chen B."/>
            <person name="Wang J.Y."/>
            <person name="Zheng P.J."/>
            <person name="Li K.L."/>
            <person name="Liang Y.M."/>
            <person name="Chen X.F."/>
            <person name="Zhang C."/>
            <person name="Zhao X."/>
            <person name="He X."/>
            <person name="Zhang G.Q."/>
            <person name="Liu Z.J."/>
            <person name="Xu Q."/>
        </authorList>
    </citation>
    <scope>NUCLEOTIDE SEQUENCE [LARGE SCALE GENOMIC DNA]</scope>
    <source>
        <strain evidence="2">GZMU011</strain>
    </source>
</reference>
<evidence type="ECO:0000259" key="1">
    <source>
        <dbReference type="Pfam" id="PF12776"/>
    </source>
</evidence>
<evidence type="ECO:0000313" key="3">
    <source>
        <dbReference type="Proteomes" id="UP001552299"/>
    </source>
</evidence>
<dbReference type="AlphaFoldDB" id="A0ABD0VE62"/>
<dbReference type="PANTHER" id="PTHR47127">
    <property type="entry name" value="10A19I.15"/>
    <property type="match status" value="1"/>
</dbReference>
<gene>
    <name evidence="2" type="ORF">M5K25_007403</name>
</gene>
<proteinExistence type="predicted"/>
<protein>
    <recommendedName>
        <fullName evidence="1">Myb/SANT-like domain-containing protein</fullName>
    </recommendedName>
</protein>
<evidence type="ECO:0000313" key="2">
    <source>
        <dbReference type="EMBL" id="KAL0923349.1"/>
    </source>
</evidence>
<comment type="caution">
    <text evidence="2">The sequence shown here is derived from an EMBL/GenBank/DDBJ whole genome shotgun (WGS) entry which is preliminary data.</text>
</comment>
<accession>A0ABD0VE62</accession>
<keyword evidence="3" id="KW-1185">Reference proteome</keyword>
<dbReference type="Pfam" id="PF12776">
    <property type="entry name" value="Myb_DNA-bind_3"/>
    <property type="match status" value="1"/>
</dbReference>
<name>A0ABD0VE62_DENTH</name>
<dbReference type="Proteomes" id="UP001552299">
    <property type="component" value="Unassembled WGS sequence"/>
</dbReference>